<sequence length="419" mass="47217">MKPAFCLFQSSKTHLSKFTAQRLSRLLSSTPDSTKMDESFETKRKACEANTESVRSPAEADLVRTNHQSQVDHGPSLCSASPVYSRSSNECSPNTSYNAKQTTPRLRTNFTAKKSRGSRMSLTPEKEATWAFDLLERSRSYSHTFIDSHCHIDLVYDRLQLPQGTLYSDFRETHATSYPVNYEGCVAIFCSPGTFDLYDPQDAVLKTVLRERGVWLALGCHPKNAASFKPSSLDGLRKMLCTLPNVVALGEIGLDYSGDFSNLADVQREVLVSQLKLAVELDLPLVIHCRDADDELLEILQKHVPREHRIHRHCFTQDLSTALRWLDAFPNMFIGFTPVITYRSARDPALAARDIPLDRLLLETDAPYFVPGSVKDRRLKITHPGFALFTAEKIAELRGIPVDDVLEACRNNTRRMYGI</sequence>
<reference evidence="3 4" key="1">
    <citation type="submission" date="2019-01" db="EMBL/GenBank/DDBJ databases">
        <title>A draft genome assembly of the solar-powered sea slug Elysia chlorotica.</title>
        <authorList>
            <person name="Cai H."/>
            <person name="Li Q."/>
            <person name="Fang X."/>
            <person name="Li J."/>
            <person name="Curtis N.E."/>
            <person name="Altenburger A."/>
            <person name="Shibata T."/>
            <person name="Feng M."/>
            <person name="Maeda T."/>
            <person name="Schwartz J.A."/>
            <person name="Shigenobu S."/>
            <person name="Lundholm N."/>
            <person name="Nishiyama T."/>
            <person name="Yang H."/>
            <person name="Hasebe M."/>
            <person name="Li S."/>
            <person name="Pierce S.K."/>
            <person name="Wang J."/>
        </authorList>
    </citation>
    <scope>NUCLEOTIDE SEQUENCE [LARGE SCALE GENOMIC DNA]</scope>
    <source>
        <strain evidence="3">EC2010</strain>
        <tissue evidence="3">Whole organism of an adult</tissue>
    </source>
</reference>
<keyword evidence="4" id="KW-1185">Reference proteome</keyword>
<dbReference type="AlphaFoldDB" id="A0A433U525"/>
<dbReference type="InterPro" id="IPR001130">
    <property type="entry name" value="TatD-like"/>
</dbReference>
<evidence type="ECO:0000256" key="1">
    <source>
        <dbReference type="ARBA" id="ARBA00009275"/>
    </source>
</evidence>
<name>A0A433U525_ELYCH</name>
<comment type="similarity">
    <text evidence="1">Belongs to the metallo-dependent hydrolases superfamily. TatD-type hydrolase family.</text>
</comment>
<gene>
    <name evidence="3" type="ORF">EGW08_003333</name>
</gene>
<dbReference type="PROSITE" id="PS01090">
    <property type="entry name" value="TATD_2"/>
    <property type="match status" value="1"/>
</dbReference>
<dbReference type="PANTHER" id="PTHR46363">
    <property type="entry name" value="DEOXYRIBONUCLEASE TATDN2-RELATED"/>
    <property type="match status" value="1"/>
</dbReference>
<evidence type="ECO:0000313" key="3">
    <source>
        <dbReference type="EMBL" id="RUS88894.1"/>
    </source>
</evidence>
<dbReference type="PANTHER" id="PTHR46363:SF1">
    <property type="entry name" value="DEOXYRIBONUCLEASE TATDN2-RELATED"/>
    <property type="match status" value="1"/>
</dbReference>
<organism evidence="3 4">
    <name type="scientific">Elysia chlorotica</name>
    <name type="common">Eastern emerald elysia</name>
    <name type="synonym">Sea slug</name>
    <dbReference type="NCBI Taxonomy" id="188477"/>
    <lineage>
        <taxon>Eukaryota</taxon>
        <taxon>Metazoa</taxon>
        <taxon>Spiralia</taxon>
        <taxon>Lophotrochozoa</taxon>
        <taxon>Mollusca</taxon>
        <taxon>Gastropoda</taxon>
        <taxon>Heterobranchia</taxon>
        <taxon>Euthyneura</taxon>
        <taxon>Panpulmonata</taxon>
        <taxon>Sacoglossa</taxon>
        <taxon>Placobranchoidea</taxon>
        <taxon>Plakobranchidae</taxon>
        <taxon>Elysia</taxon>
    </lineage>
</organism>
<dbReference type="InterPro" id="IPR018228">
    <property type="entry name" value="DNase_TatD-rel_CS"/>
</dbReference>
<evidence type="ECO:0000256" key="2">
    <source>
        <dbReference type="ARBA" id="ARBA00022801"/>
    </source>
</evidence>
<dbReference type="Proteomes" id="UP000271974">
    <property type="component" value="Unassembled WGS sequence"/>
</dbReference>
<dbReference type="CDD" id="cd01310">
    <property type="entry name" value="TatD_DNAse"/>
    <property type="match status" value="1"/>
</dbReference>
<dbReference type="Pfam" id="PF01026">
    <property type="entry name" value="TatD_DNase"/>
    <property type="match status" value="1"/>
</dbReference>
<accession>A0A433U525</accession>
<dbReference type="SUPFAM" id="SSF51556">
    <property type="entry name" value="Metallo-dependent hydrolases"/>
    <property type="match status" value="1"/>
</dbReference>
<dbReference type="InterPro" id="IPR032466">
    <property type="entry name" value="Metal_Hydrolase"/>
</dbReference>
<dbReference type="PROSITE" id="PS01137">
    <property type="entry name" value="TATD_1"/>
    <property type="match status" value="1"/>
</dbReference>
<dbReference type="Gene3D" id="3.20.20.140">
    <property type="entry name" value="Metal-dependent hydrolases"/>
    <property type="match status" value="1"/>
</dbReference>
<comment type="caution">
    <text evidence="3">The sequence shown here is derived from an EMBL/GenBank/DDBJ whole genome shotgun (WGS) entry which is preliminary data.</text>
</comment>
<dbReference type="PROSITE" id="PS01091">
    <property type="entry name" value="TATD_3"/>
    <property type="match status" value="1"/>
</dbReference>
<protein>
    <submittedName>
        <fullName evidence="3">Uncharacterized protein</fullName>
    </submittedName>
</protein>
<dbReference type="EMBL" id="RQTK01000071">
    <property type="protein sequence ID" value="RUS88894.1"/>
    <property type="molecule type" value="Genomic_DNA"/>
</dbReference>
<proteinExistence type="inferred from homology"/>
<dbReference type="OrthoDB" id="9980814at2759"/>
<evidence type="ECO:0000313" key="4">
    <source>
        <dbReference type="Proteomes" id="UP000271974"/>
    </source>
</evidence>
<keyword evidence="2" id="KW-0378">Hydrolase</keyword>
<dbReference type="GO" id="GO:0016788">
    <property type="term" value="F:hydrolase activity, acting on ester bonds"/>
    <property type="evidence" value="ECO:0007669"/>
    <property type="project" value="InterPro"/>
</dbReference>